<dbReference type="EMBL" id="OU896708">
    <property type="protein sequence ID" value="CAG9818821.1"/>
    <property type="molecule type" value="Genomic_DNA"/>
</dbReference>
<keyword evidence="2" id="KW-1185">Reference proteome</keyword>
<accession>A0A9N9SIY5</accession>
<sequence length="551" mass="63545">MCKDENMAKTIIFHLLLISKSKRCGNLPSGEISRCSTSKKYLKSLLDPNTAYDTAYDMEETGDIDSGDIDTESILFNDNEEVENIWLRWGSQIDEEVKNVVNQENADDDNAHFLPQFSEKLLKSLRWFPLWSNIYHSKFKSARVPASSAPVEGEFNIVKNHVFKMFPKPIRPDVFVEKYSEYMKGKCKIIDAELTEIMDVDVVTGEYDPDETSGRTFEAIKAIQEVEDWGGLATAVKSRGSRYLTKNYDLFQATNENKKLQKIPIMKNGNISSLQAIKFKKEEFSFGNTCAFDSLLQIFLVGVFDHPQLREVLLRLQKDMKFAELVLYISNNGINQHAYRLRGEILKEIYKESTNVLLENHYLVNCESNIITVVTNIFGNLPSIQEASTCDQGCPIRNKNLRFICIEPLLLGSYSFKNLLTEYFMLKGPRECLKEGCSGTEYTRIINTGDIIFIEPIDYGEETSSVLLEELKKNFNNPLEEETEFVFLGLVDFKQPHSLTRRSNETIGHYTAITARHTTWVEYNDLSEKERRMNHRYKSHPHLLIFYKIKK</sequence>
<dbReference type="OrthoDB" id="6770232at2759"/>
<reference evidence="1" key="1">
    <citation type="submission" date="2022-01" db="EMBL/GenBank/DDBJ databases">
        <authorList>
            <person name="King R."/>
        </authorList>
    </citation>
    <scope>NUCLEOTIDE SEQUENCE</scope>
</reference>
<dbReference type="AlphaFoldDB" id="A0A9N9SIY5"/>
<name>A0A9N9SIY5_PHACE</name>
<protein>
    <submittedName>
        <fullName evidence="1">Uncharacterized protein</fullName>
    </submittedName>
</protein>
<gene>
    <name evidence="1" type="ORF">PHAECO_LOCUS5968</name>
</gene>
<evidence type="ECO:0000313" key="1">
    <source>
        <dbReference type="EMBL" id="CAG9818821.1"/>
    </source>
</evidence>
<proteinExistence type="predicted"/>
<evidence type="ECO:0000313" key="2">
    <source>
        <dbReference type="Proteomes" id="UP001153737"/>
    </source>
</evidence>
<organism evidence="1 2">
    <name type="scientific">Phaedon cochleariae</name>
    <name type="common">Mustard beetle</name>
    <dbReference type="NCBI Taxonomy" id="80249"/>
    <lineage>
        <taxon>Eukaryota</taxon>
        <taxon>Metazoa</taxon>
        <taxon>Ecdysozoa</taxon>
        <taxon>Arthropoda</taxon>
        <taxon>Hexapoda</taxon>
        <taxon>Insecta</taxon>
        <taxon>Pterygota</taxon>
        <taxon>Neoptera</taxon>
        <taxon>Endopterygota</taxon>
        <taxon>Coleoptera</taxon>
        <taxon>Polyphaga</taxon>
        <taxon>Cucujiformia</taxon>
        <taxon>Chrysomeloidea</taxon>
        <taxon>Chrysomelidae</taxon>
        <taxon>Chrysomelinae</taxon>
        <taxon>Chrysomelini</taxon>
        <taxon>Phaedon</taxon>
    </lineage>
</organism>
<dbReference type="Proteomes" id="UP001153737">
    <property type="component" value="Chromosome 2"/>
</dbReference>
<reference evidence="1" key="2">
    <citation type="submission" date="2022-10" db="EMBL/GenBank/DDBJ databases">
        <authorList>
            <consortium name="ENA_rothamsted_submissions"/>
            <consortium name="culmorum"/>
            <person name="King R."/>
        </authorList>
    </citation>
    <scope>NUCLEOTIDE SEQUENCE</scope>
</reference>